<keyword evidence="3" id="KW-1185">Reference proteome</keyword>
<dbReference type="EMBL" id="DF977478">
    <property type="protein sequence ID" value="GAP88614.2"/>
    <property type="molecule type" value="Genomic_DNA"/>
</dbReference>
<dbReference type="Proteomes" id="UP000054516">
    <property type="component" value="Unassembled WGS sequence"/>
</dbReference>
<dbReference type="AlphaFoldDB" id="A0A1W2TK30"/>
<gene>
    <name evidence="2" type="ORF">SAMD00023353_3300920</name>
</gene>
<reference evidence="2" key="1">
    <citation type="submission" date="2016-03" db="EMBL/GenBank/DDBJ databases">
        <title>Draft genome sequence of Rosellinia necatrix.</title>
        <authorList>
            <person name="Kanematsu S."/>
        </authorList>
    </citation>
    <scope>NUCLEOTIDE SEQUENCE [LARGE SCALE GENOMIC DNA]</scope>
    <source>
        <strain evidence="2">W97</strain>
    </source>
</reference>
<dbReference type="OrthoDB" id="5278621at2759"/>
<proteinExistence type="predicted"/>
<accession>A0A1W2TK30</accession>
<organism evidence="2">
    <name type="scientific">Rosellinia necatrix</name>
    <name type="common">White root-rot fungus</name>
    <dbReference type="NCBI Taxonomy" id="77044"/>
    <lineage>
        <taxon>Eukaryota</taxon>
        <taxon>Fungi</taxon>
        <taxon>Dikarya</taxon>
        <taxon>Ascomycota</taxon>
        <taxon>Pezizomycotina</taxon>
        <taxon>Sordariomycetes</taxon>
        <taxon>Xylariomycetidae</taxon>
        <taxon>Xylariales</taxon>
        <taxon>Xylariaceae</taxon>
        <taxon>Rosellinia</taxon>
    </lineage>
</organism>
<evidence type="ECO:0000313" key="2">
    <source>
        <dbReference type="EMBL" id="GAP88614.2"/>
    </source>
</evidence>
<name>A0A1W2TK30_ROSNE</name>
<feature type="compositionally biased region" description="Gly residues" evidence="1">
    <location>
        <begin position="106"/>
        <end position="124"/>
    </location>
</feature>
<feature type="compositionally biased region" description="Basic and acidic residues" evidence="1">
    <location>
        <begin position="61"/>
        <end position="105"/>
    </location>
</feature>
<evidence type="ECO:0000313" key="3">
    <source>
        <dbReference type="Proteomes" id="UP000054516"/>
    </source>
</evidence>
<feature type="region of interest" description="Disordered" evidence="1">
    <location>
        <begin position="57"/>
        <end position="171"/>
    </location>
</feature>
<evidence type="ECO:0000256" key="1">
    <source>
        <dbReference type="SAM" id="MobiDB-lite"/>
    </source>
</evidence>
<protein>
    <submittedName>
        <fullName evidence="2">Uncharacterized protein</fullName>
    </submittedName>
</protein>
<sequence length="171" mass="18125">MKGPTSTQELQIKYSSQIRNMMFYFLSASEGSIFIKGDNEYQSHGLDYGAPAPMAGGSVDVSKDSHLETPGGRDKALLDKLKDALRPGDARRRQPSRRDHDEGRRGGVGGGGGGGGAGGGGAGGVMESLGKTFQQQPDGRQPHRDSTNINAADENRVPGSAHRAVRDDLFK</sequence>